<evidence type="ECO:0000313" key="4">
    <source>
        <dbReference type="Proteomes" id="UP000283634"/>
    </source>
</evidence>
<dbReference type="PROSITE" id="PS50076">
    <property type="entry name" value="DNAJ_2"/>
    <property type="match status" value="1"/>
</dbReference>
<proteinExistence type="predicted"/>
<dbReference type="Proteomes" id="UP000283634">
    <property type="component" value="Unassembled WGS sequence"/>
</dbReference>
<dbReference type="SUPFAM" id="SSF48452">
    <property type="entry name" value="TPR-like"/>
    <property type="match status" value="1"/>
</dbReference>
<dbReference type="InterPro" id="IPR036869">
    <property type="entry name" value="J_dom_sf"/>
</dbReference>
<name>A0A3R7KJ25_TRYRA</name>
<accession>A0A3R7KJ25</accession>
<evidence type="ECO:0000313" key="3">
    <source>
        <dbReference type="EMBL" id="RNF07447.1"/>
    </source>
</evidence>
<reference evidence="3 4" key="1">
    <citation type="journal article" date="2018" name="BMC Genomics">
        <title>Genomic comparison of Trypanosoma conorhini and Trypanosoma rangeli to Trypanosoma cruzi strains of high and low virulence.</title>
        <authorList>
            <person name="Bradwell K.R."/>
            <person name="Koparde V.N."/>
            <person name="Matveyev A.V."/>
            <person name="Serrano M.G."/>
            <person name="Alves J.M."/>
            <person name="Parikh H."/>
            <person name="Huang B."/>
            <person name="Lee V."/>
            <person name="Espinosa-Alvarez O."/>
            <person name="Ortiz P.A."/>
            <person name="Costa-Martins A.G."/>
            <person name="Teixeira M.M."/>
            <person name="Buck G.A."/>
        </authorList>
    </citation>
    <scope>NUCLEOTIDE SEQUENCE [LARGE SCALE GENOMIC DNA]</scope>
    <source>
        <strain evidence="3 4">AM80</strain>
    </source>
</reference>
<dbReference type="AlphaFoldDB" id="A0A3R7KJ25"/>
<feature type="compositionally biased region" description="Basic residues" evidence="1">
    <location>
        <begin position="491"/>
        <end position="501"/>
    </location>
</feature>
<organism evidence="3 4">
    <name type="scientific">Trypanosoma rangeli</name>
    <dbReference type="NCBI Taxonomy" id="5698"/>
    <lineage>
        <taxon>Eukaryota</taxon>
        <taxon>Discoba</taxon>
        <taxon>Euglenozoa</taxon>
        <taxon>Kinetoplastea</taxon>
        <taxon>Metakinetoplastina</taxon>
        <taxon>Trypanosomatida</taxon>
        <taxon>Trypanosomatidae</taxon>
        <taxon>Trypanosoma</taxon>
        <taxon>Herpetosoma</taxon>
    </lineage>
</organism>
<protein>
    <submittedName>
        <fullName evidence="3">Putative stress-inducible protein STI1-like</fullName>
    </submittedName>
</protein>
<dbReference type="SMART" id="SM00271">
    <property type="entry name" value="DnaJ"/>
    <property type="match status" value="1"/>
</dbReference>
<dbReference type="PRINTS" id="PR00625">
    <property type="entry name" value="JDOMAIN"/>
</dbReference>
<dbReference type="Gene3D" id="1.10.287.110">
    <property type="entry name" value="DnaJ domain"/>
    <property type="match status" value="1"/>
</dbReference>
<dbReference type="EMBL" id="MKGL01000086">
    <property type="protein sequence ID" value="RNF07447.1"/>
    <property type="molecule type" value="Genomic_DNA"/>
</dbReference>
<evidence type="ECO:0000256" key="1">
    <source>
        <dbReference type="SAM" id="MobiDB-lite"/>
    </source>
</evidence>
<comment type="caution">
    <text evidence="3">The sequence shown here is derived from an EMBL/GenBank/DDBJ whole genome shotgun (WGS) entry which is preliminary data.</text>
</comment>
<dbReference type="Gene3D" id="1.25.40.10">
    <property type="entry name" value="Tetratricopeptide repeat domain"/>
    <property type="match status" value="1"/>
</dbReference>
<dbReference type="InterPro" id="IPR001623">
    <property type="entry name" value="DnaJ_domain"/>
</dbReference>
<dbReference type="CDD" id="cd06257">
    <property type="entry name" value="DnaJ"/>
    <property type="match status" value="1"/>
</dbReference>
<sequence>MNGGGIRNYSAKVLLAQDDRLRRFLDASISQDWETAVREWHTLKQEDLAFQKQAHSIPCVDVRSACKTNFFSDEEFFFLTKQLESITIALSGPSAPSAGGAHHADNDVAYASSQVQDLFLLDPAMLSNSLDEEKQRKCQEASEVYQSGSYSEAAKIFSSVIDSCLPNMLNAPLIGNRAACYLRMENYKLSLRDAVRSYEMDNEYILGVRRAVRSLICCGKVVEAQQTMEVFKKNKCGYTFAIELTDLSLYKKYITFLERNEHAIALRYLSELLERVPCASFEVLKVQLLAIEDGNEVALAYANNILQCYTEFPDLLYWCAQLRFLESANKAELEAVLPFCTANGFTDSTGRLRQVLQRTQHCIEFCKEMDLLYAKSEWMPLIHLCSKCVKIPFVGDRLRAGILTRRARGFFEVKRYYDCMDDIEAALQNTTLGNERAQLLLLKALAEEKLFRWLAAIRNAELAMKEHCTIEIVEVWKRLCDGKEKYERRQQQRKQRSQFRPRKQDNEESDYTDGDRGSERSGFSRNQAAGSGRNERQKKHIGGKDPRLIAQLYAQLSIPTGASAEKVKKSYRALAMRWHPDRWCGAPDQQRKEAEEKFKTLKAAYDELMCIVGG</sequence>
<dbReference type="PANTHER" id="PTHR44200:SF3">
    <property type="entry name" value="PROTEIN DNAJ, PUTATIVE-RELATED"/>
    <property type="match status" value="1"/>
</dbReference>
<feature type="domain" description="J" evidence="2">
    <location>
        <begin position="551"/>
        <end position="613"/>
    </location>
</feature>
<dbReference type="OrthoDB" id="10250354at2759"/>
<dbReference type="SUPFAM" id="SSF46565">
    <property type="entry name" value="Chaperone J-domain"/>
    <property type="match status" value="1"/>
</dbReference>
<evidence type="ECO:0000259" key="2">
    <source>
        <dbReference type="PROSITE" id="PS50076"/>
    </source>
</evidence>
<dbReference type="Pfam" id="PF00226">
    <property type="entry name" value="DnaJ"/>
    <property type="match status" value="1"/>
</dbReference>
<dbReference type="OMA" id="YEMDNEY"/>
<gene>
    <name evidence="3" type="ORF">TraAM80_03423</name>
</gene>
<dbReference type="PANTHER" id="PTHR44200">
    <property type="entry name" value="DNAJ HOMOLOG SUBFAMILY C MEMBER 7"/>
    <property type="match status" value="1"/>
</dbReference>
<feature type="region of interest" description="Disordered" evidence="1">
    <location>
        <begin position="488"/>
        <end position="543"/>
    </location>
</feature>
<dbReference type="InterPro" id="IPR052758">
    <property type="entry name" value="SRC_co-chaperone"/>
</dbReference>
<dbReference type="GeneID" id="40327356"/>
<dbReference type="InterPro" id="IPR011990">
    <property type="entry name" value="TPR-like_helical_dom_sf"/>
</dbReference>
<keyword evidence="4" id="KW-1185">Reference proteome</keyword>
<dbReference type="RefSeq" id="XP_029239832.1">
    <property type="nucleotide sequence ID" value="XM_029380395.1"/>
</dbReference>